<dbReference type="STRING" id="1265309.K529_003580"/>
<dbReference type="InterPro" id="IPR010016">
    <property type="entry name" value="PxpB"/>
</dbReference>
<reference evidence="5 6" key="1">
    <citation type="journal article" date="2016" name="ISME J.">
        <title>Global occurrence and heterogeneity of the Roseobacter-clade species Ruegeria mobilis.</title>
        <authorList>
            <person name="Sonnenschein E."/>
            <person name="Gram L."/>
        </authorList>
    </citation>
    <scope>NUCLEOTIDE SEQUENCE [LARGE SCALE GENOMIC DNA]</scope>
    <source>
        <strain evidence="5 6">F1926</strain>
    </source>
</reference>
<dbReference type="SUPFAM" id="SSF50891">
    <property type="entry name" value="Cyclophilin-like"/>
    <property type="match status" value="1"/>
</dbReference>
<organism evidence="5 6">
    <name type="scientific">Tritonibacter mobilis F1926</name>
    <dbReference type="NCBI Taxonomy" id="1265309"/>
    <lineage>
        <taxon>Bacteria</taxon>
        <taxon>Pseudomonadati</taxon>
        <taxon>Pseudomonadota</taxon>
        <taxon>Alphaproteobacteria</taxon>
        <taxon>Rhodobacterales</taxon>
        <taxon>Paracoccaceae</taxon>
        <taxon>Tritonibacter</taxon>
    </lineage>
</organism>
<dbReference type="GeneID" id="28248882"/>
<dbReference type="EMBL" id="CP015230">
    <property type="protein sequence ID" value="ANP39839.1"/>
    <property type="molecule type" value="Genomic_DNA"/>
</dbReference>
<evidence type="ECO:0000256" key="1">
    <source>
        <dbReference type="ARBA" id="ARBA00022741"/>
    </source>
</evidence>
<dbReference type="PANTHER" id="PTHR34698:SF2">
    <property type="entry name" value="5-OXOPROLINASE SUBUNIT B"/>
    <property type="match status" value="1"/>
</dbReference>
<dbReference type="Pfam" id="PF02682">
    <property type="entry name" value="CT_C_D"/>
    <property type="match status" value="1"/>
</dbReference>
<dbReference type="RefSeq" id="WP_046002447.1">
    <property type="nucleotide sequence ID" value="NZ_CP015230.1"/>
</dbReference>
<dbReference type="InterPro" id="IPR029000">
    <property type="entry name" value="Cyclophilin-like_dom_sf"/>
</dbReference>
<gene>
    <name evidence="5" type="ORF">K529_003580</name>
</gene>
<evidence type="ECO:0000313" key="6">
    <source>
        <dbReference type="Proteomes" id="UP000013243"/>
    </source>
</evidence>
<evidence type="ECO:0000313" key="5">
    <source>
        <dbReference type="EMBL" id="ANP39839.1"/>
    </source>
</evidence>
<evidence type="ECO:0000259" key="4">
    <source>
        <dbReference type="SMART" id="SM00796"/>
    </source>
</evidence>
<dbReference type="Proteomes" id="UP000013243">
    <property type="component" value="Chromosome"/>
</dbReference>
<name>A0A1B0ZZS3_9RHOB</name>
<dbReference type="Gene3D" id="2.40.100.10">
    <property type="entry name" value="Cyclophilin-like"/>
    <property type="match status" value="1"/>
</dbReference>
<dbReference type="SMART" id="SM00796">
    <property type="entry name" value="AHS1"/>
    <property type="match status" value="1"/>
</dbReference>
<dbReference type="KEGG" id="rmb:K529_003580"/>
<keyword evidence="2 5" id="KW-0378">Hydrolase</keyword>
<dbReference type="GO" id="GO:0005524">
    <property type="term" value="F:ATP binding"/>
    <property type="evidence" value="ECO:0007669"/>
    <property type="project" value="UniProtKB-KW"/>
</dbReference>
<proteinExistence type="predicted"/>
<evidence type="ECO:0000256" key="3">
    <source>
        <dbReference type="ARBA" id="ARBA00022840"/>
    </source>
</evidence>
<dbReference type="OrthoDB" id="9778567at2"/>
<sequence length="256" mass="27516">MTNSPSSAPVPTGDKQWPKVATAGFDGVVVRFADSLSEPANRAALAFRAAIEAAGWAAIEETSTSLVSTYLRFDPLGCAHDAMMAQVRALLKTRDWYGAALPQGRRLWRVPTVFGTDLAPQLAEAAARAGLTPDEAIQQIAQTQLRVQTIGFAPGQPYLGELPPAFDIPRQTELTPQVPEGAVVVAIRQIVLFSVTTPTGWRHIGQTRFRLFRPDAPEPFVLRPGDEVLFEPISPERYAALEDAGADGGATSEVLA</sequence>
<accession>A0A1B0ZZS3</accession>
<dbReference type="AlphaFoldDB" id="A0A1B0ZZS3"/>
<dbReference type="Gene3D" id="3.30.1360.40">
    <property type="match status" value="1"/>
</dbReference>
<feature type="domain" description="Carboxyltransferase" evidence="4">
    <location>
        <begin position="18"/>
        <end position="222"/>
    </location>
</feature>
<evidence type="ECO:0000256" key="2">
    <source>
        <dbReference type="ARBA" id="ARBA00022801"/>
    </source>
</evidence>
<protein>
    <submittedName>
        <fullName evidence="5">Allophanate hydrolase</fullName>
    </submittedName>
</protein>
<dbReference type="GO" id="GO:0016787">
    <property type="term" value="F:hydrolase activity"/>
    <property type="evidence" value="ECO:0007669"/>
    <property type="project" value="UniProtKB-KW"/>
</dbReference>
<keyword evidence="1" id="KW-0547">Nucleotide-binding</keyword>
<keyword evidence="3" id="KW-0067">ATP-binding</keyword>
<dbReference type="SUPFAM" id="SSF160467">
    <property type="entry name" value="PH0987 N-terminal domain-like"/>
    <property type="match status" value="1"/>
</dbReference>
<dbReference type="InterPro" id="IPR003833">
    <property type="entry name" value="CT_C_D"/>
</dbReference>
<dbReference type="PANTHER" id="PTHR34698">
    <property type="entry name" value="5-OXOPROLINASE SUBUNIT B"/>
    <property type="match status" value="1"/>
</dbReference>